<evidence type="ECO:0000313" key="6">
    <source>
        <dbReference type="EMBL" id="ETO80398.1"/>
    </source>
</evidence>
<dbReference type="Pfam" id="PF08585">
    <property type="entry name" value="RMI1_N_C"/>
    <property type="match status" value="1"/>
</dbReference>
<feature type="compositionally biased region" description="Low complexity" evidence="3">
    <location>
        <begin position="233"/>
        <end position="254"/>
    </location>
</feature>
<organism evidence="6 7">
    <name type="scientific">Phytophthora nicotianae P1976</name>
    <dbReference type="NCBI Taxonomy" id="1317066"/>
    <lineage>
        <taxon>Eukaryota</taxon>
        <taxon>Sar</taxon>
        <taxon>Stramenopiles</taxon>
        <taxon>Oomycota</taxon>
        <taxon>Peronosporomycetes</taxon>
        <taxon>Peronosporales</taxon>
        <taxon>Peronosporaceae</taxon>
        <taxon>Phytophthora</taxon>
    </lineage>
</organism>
<reference evidence="6 7" key="1">
    <citation type="submission" date="2013-11" db="EMBL/GenBank/DDBJ databases">
        <title>The Genome Sequence of Phytophthora parasitica P1976.</title>
        <authorList>
            <consortium name="The Broad Institute Genomics Platform"/>
            <person name="Russ C."/>
            <person name="Tyler B."/>
            <person name="Panabieres F."/>
            <person name="Shan W."/>
            <person name="Tripathy S."/>
            <person name="Grunwald N."/>
            <person name="Machado M."/>
            <person name="Johnson C.S."/>
            <person name="Walker B."/>
            <person name="Young S."/>
            <person name="Zeng Q."/>
            <person name="Gargeya S."/>
            <person name="Fitzgerald M."/>
            <person name="Haas B."/>
            <person name="Abouelleil A."/>
            <person name="Allen A.W."/>
            <person name="Alvarado L."/>
            <person name="Arachchi H.M."/>
            <person name="Berlin A.M."/>
            <person name="Chapman S.B."/>
            <person name="Gainer-Dewar J."/>
            <person name="Goldberg J."/>
            <person name="Griggs A."/>
            <person name="Gujja S."/>
            <person name="Hansen M."/>
            <person name="Howarth C."/>
            <person name="Imamovic A."/>
            <person name="Ireland A."/>
            <person name="Larimer J."/>
            <person name="McCowan C."/>
            <person name="Murphy C."/>
            <person name="Pearson M."/>
            <person name="Poon T.W."/>
            <person name="Priest M."/>
            <person name="Roberts A."/>
            <person name="Saif S."/>
            <person name="Shea T."/>
            <person name="Sisk P."/>
            <person name="Sykes S."/>
            <person name="Wortman J."/>
            <person name="Nusbaum C."/>
            <person name="Birren B."/>
        </authorList>
    </citation>
    <scope>NUCLEOTIDE SEQUENCE [LARGE SCALE GENOMIC DNA]</scope>
    <source>
        <strain evidence="6 7">P1976</strain>
    </source>
</reference>
<dbReference type="Gene3D" id="2.40.50.770">
    <property type="entry name" value="RecQ-mediated genome instability protein Rmi1, C-terminal domain"/>
    <property type="match status" value="1"/>
</dbReference>
<protein>
    <recommendedName>
        <fullName evidence="2">RecQ-mediated genome instability protein 1</fullName>
    </recommendedName>
</protein>
<dbReference type="InterPro" id="IPR013894">
    <property type="entry name" value="RMI1_OB"/>
</dbReference>
<evidence type="ECO:0000313" key="7">
    <source>
        <dbReference type="Proteomes" id="UP000028582"/>
    </source>
</evidence>
<sequence length="529" mass="57593">MAPPPAGGRHLPYEALDPEWEARELQKFRTATGGARQQAPYGAYLFGRLLQSDLHQSCRPVLPPDVAKLNGSTLQGMCILQVVDVANIAANYEHRTEFSTAGPARTLKLGLTDGHQLVFGFEYSSLPQFSVKVPRGTKIVVENVPVRHGLLMLGPENCQLLETSADYSGRGNGQVTQPTETNGLSAGAYSAALVTSQFSSSQQKQPDAPPPARQQSVARPPTITAASSNILQPNSARNAAPSAPMNMNNPAAPSNVARNIAVPSVFVDAPSSGEDMDSDTTDPMVEHLFYSPKTPRLPVSTDNISAARSRTIPSRKRPRSPSMEQSVRETSSYKPQAQQISTFTRSVSTIVHVAETKSNSSLLVQKEKGNRIPAVAPPLNPTRPFQYFTAHSPMLAAPTKAATTTRFQLRACIKSVVGFQFNTGKYQLRVSVEDCTATREADVAEEFVTRLMGVPCSEFLQTMHTKVQVAHGWAANMQFALMNLEGVMTFEKTTSNSAPLMLVDCRDFQSSDTRELLQRVRASFPHKPR</sequence>
<feature type="region of interest" description="Disordered" evidence="3">
    <location>
        <begin position="195"/>
        <end position="254"/>
    </location>
</feature>
<dbReference type="PANTHER" id="PTHR14790:SF15">
    <property type="entry name" value="RECQ-MEDIATED GENOME INSTABILITY PROTEIN 1"/>
    <property type="match status" value="1"/>
</dbReference>
<dbReference type="InterPro" id="IPR042470">
    <property type="entry name" value="RMI1_N_C_sf"/>
</dbReference>
<feature type="compositionally biased region" description="Polar residues" evidence="3">
    <location>
        <begin position="322"/>
        <end position="338"/>
    </location>
</feature>
<dbReference type="GO" id="GO:0000166">
    <property type="term" value="F:nucleotide binding"/>
    <property type="evidence" value="ECO:0007669"/>
    <property type="project" value="InterPro"/>
</dbReference>
<comment type="caution">
    <text evidence="6">The sequence shown here is derived from an EMBL/GenBank/DDBJ whole genome shotgun (WGS) entry which is preliminary data.</text>
</comment>
<proteinExistence type="inferred from homology"/>
<dbReference type="Pfam" id="PF16099">
    <property type="entry name" value="RMI1_C"/>
    <property type="match status" value="1"/>
</dbReference>
<feature type="compositionally biased region" description="Polar residues" evidence="3">
    <location>
        <begin position="195"/>
        <end position="205"/>
    </location>
</feature>
<dbReference type="Proteomes" id="UP000028582">
    <property type="component" value="Unassembled WGS sequence"/>
</dbReference>
<feature type="domain" description="RecQ mediated genome instability protein 1 OB-fold" evidence="4">
    <location>
        <begin position="67"/>
        <end position="161"/>
    </location>
</feature>
<feature type="domain" description="RecQ-mediated genome instability protein 1 C-terminal OB-fold" evidence="5">
    <location>
        <begin position="382"/>
        <end position="520"/>
    </location>
</feature>
<evidence type="ECO:0000259" key="5">
    <source>
        <dbReference type="Pfam" id="PF16099"/>
    </source>
</evidence>
<dbReference type="SMART" id="SM01161">
    <property type="entry name" value="DUF1767"/>
    <property type="match status" value="1"/>
</dbReference>
<dbReference type="GO" id="GO:0000712">
    <property type="term" value="P:resolution of meiotic recombination intermediates"/>
    <property type="evidence" value="ECO:0007669"/>
    <property type="project" value="TreeGrafter"/>
</dbReference>
<dbReference type="InterPro" id="IPR032199">
    <property type="entry name" value="RMI1_C"/>
</dbReference>
<name>A0A081AND7_PHYNI</name>
<evidence type="ECO:0000256" key="1">
    <source>
        <dbReference type="ARBA" id="ARBA00006395"/>
    </source>
</evidence>
<evidence type="ECO:0000256" key="2">
    <source>
        <dbReference type="ARBA" id="ARBA00018987"/>
    </source>
</evidence>
<dbReference type="OrthoDB" id="341511at2759"/>
<comment type="similarity">
    <text evidence="1">Belongs to the RMI1 family.</text>
</comment>
<feature type="compositionally biased region" description="Polar residues" evidence="3">
    <location>
        <begin position="300"/>
        <end position="312"/>
    </location>
</feature>
<dbReference type="PANTHER" id="PTHR14790">
    <property type="entry name" value="RECQ-MEDIATED GENOME INSTABILITY PROTEIN 1 RMI1"/>
    <property type="match status" value="1"/>
</dbReference>
<evidence type="ECO:0000259" key="4">
    <source>
        <dbReference type="Pfam" id="PF08585"/>
    </source>
</evidence>
<evidence type="ECO:0000256" key="3">
    <source>
        <dbReference type="SAM" id="MobiDB-lite"/>
    </source>
</evidence>
<gene>
    <name evidence="6" type="ORF">F444_05054</name>
</gene>
<feature type="region of interest" description="Disordered" evidence="3">
    <location>
        <begin position="293"/>
        <end position="338"/>
    </location>
</feature>
<dbReference type="GO" id="GO:0000724">
    <property type="term" value="P:double-strand break repair via homologous recombination"/>
    <property type="evidence" value="ECO:0007669"/>
    <property type="project" value="TreeGrafter"/>
</dbReference>
<dbReference type="GO" id="GO:0016604">
    <property type="term" value="C:nuclear body"/>
    <property type="evidence" value="ECO:0007669"/>
    <property type="project" value="TreeGrafter"/>
</dbReference>
<dbReference type="GO" id="GO:0031422">
    <property type="term" value="C:RecQ family helicase-topoisomerase III complex"/>
    <property type="evidence" value="ECO:0007669"/>
    <property type="project" value="TreeGrafter"/>
</dbReference>
<accession>A0A081AND7</accession>
<dbReference type="EMBL" id="ANJA01000989">
    <property type="protein sequence ID" value="ETO80398.1"/>
    <property type="molecule type" value="Genomic_DNA"/>
</dbReference>
<dbReference type="AlphaFoldDB" id="A0A081AND7"/>